<evidence type="ECO:0000256" key="2">
    <source>
        <dbReference type="ARBA" id="ARBA00023326"/>
    </source>
</evidence>
<dbReference type="Gene3D" id="2.60.120.1060">
    <property type="entry name" value="NPCBM/NEW2 domain"/>
    <property type="match status" value="1"/>
</dbReference>
<keyword evidence="2" id="KW-0119">Carbohydrate metabolism</keyword>
<dbReference type="InterPro" id="IPR038637">
    <property type="entry name" value="NPCBM_sf"/>
</dbReference>
<dbReference type="SUPFAM" id="SSF49785">
    <property type="entry name" value="Galactose-binding domain-like"/>
    <property type="match status" value="2"/>
</dbReference>
<dbReference type="SMART" id="SM00776">
    <property type="entry name" value="NPCBM"/>
    <property type="match status" value="1"/>
</dbReference>
<keyword evidence="1" id="KW-0326">Glycosidase</keyword>
<dbReference type="InterPro" id="IPR003961">
    <property type="entry name" value="FN3_dom"/>
</dbReference>
<dbReference type="Gene3D" id="1.50.10.10">
    <property type="match status" value="1"/>
</dbReference>
<name>A0A1N6EXY8_9MICO</name>
<dbReference type="GO" id="GO:0016798">
    <property type="term" value="F:hydrolase activity, acting on glycosyl bonds"/>
    <property type="evidence" value="ECO:0007669"/>
    <property type="project" value="UniProtKB-KW"/>
</dbReference>
<dbReference type="InterPro" id="IPR008979">
    <property type="entry name" value="Galactose-bd-like_sf"/>
</dbReference>
<dbReference type="InterPro" id="IPR012341">
    <property type="entry name" value="6hp_glycosidase-like_sf"/>
</dbReference>
<dbReference type="InterPro" id="IPR013783">
    <property type="entry name" value="Ig-like_fold"/>
</dbReference>
<dbReference type="InterPro" id="IPR036116">
    <property type="entry name" value="FN3_sf"/>
</dbReference>
<dbReference type="PROSITE" id="PS50853">
    <property type="entry name" value="FN3"/>
    <property type="match status" value="1"/>
</dbReference>
<keyword evidence="5" id="KW-1185">Reference proteome</keyword>
<dbReference type="Proteomes" id="UP000184699">
    <property type="component" value="Unassembled WGS sequence"/>
</dbReference>
<gene>
    <name evidence="4" type="ORF">SAMN05443544_1564</name>
</gene>
<evidence type="ECO:0000259" key="3">
    <source>
        <dbReference type="PROSITE" id="PS50853"/>
    </source>
</evidence>
<dbReference type="Gene3D" id="2.60.40.2340">
    <property type="match status" value="1"/>
</dbReference>
<dbReference type="EMBL" id="FSRJ01000002">
    <property type="protein sequence ID" value="SIN87908.1"/>
    <property type="molecule type" value="Genomic_DNA"/>
</dbReference>
<evidence type="ECO:0000313" key="4">
    <source>
        <dbReference type="EMBL" id="SIN87908.1"/>
    </source>
</evidence>
<dbReference type="AlphaFoldDB" id="A0A1N6EXY8"/>
<dbReference type="SUPFAM" id="SSF48208">
    <property type="entry name" value="Six-hairpin glycosidases"/>
    <property type="match status" value="1"/>
</dbReference>
<evidence type="ECO:0000313" key="5">
    <source>
        <dbReference type="Proteomes" id="UP000184699"/>
    </source>
</evidence>
<feature type="domain" description="Fibronectin type-III" evidence="3">
    <location>
        <begin position="862"/>
        <end position="951"/>
    </location>
</feature>
<reference evidence="5" key="1">
    <citation type="submission" date="2016-11" db="EMBL/GenBank/DDBJ databases">
        <authorList>
            <person name="Varghese N."/>
            <person name="Submissions S."/>
        </authorList>
    </citation>
    <scope>NUCLEOTIDE SEQUENCE [LARGE SCALE GENOMIC DNA]</scope>
    <source>
        <strain evidence="5">DSM 8595</strain>
    </source>
</reference>
<dbReference type="Gene3D" id="2.60.120.260">
    <property type="entry name" value="Galactose-binding domain-like"/>
    <property type="match status" value="1"/>
</dbReference>
<dbReference type="InterPro" id="IPR008928">
    <property type="entry name" value="6-hairpin_glycosidase_sf"/>
</dbReference>
<dbReference type="SUPFAM" id="SSF49265">
    <property type="entry name" value="Fibronectin type III"/>
    <property type="match status" value="1"/>
</dbReference>
<keyword evidence="2" id="KW-0624">Polysaccharide degradation</keyword>
<dbReference type="SMART" id="SM00060">
    <property type="entry name" value="FN3"/>
    <property type="match status" value="2"/>
</dbReference>
<dbReference type="GO" id="GO:0000272">
    <property type="term" value="P:polysaccharide catabolic process"/>
    <property type="evidence" value="ECO:0007669"/>
    <property type="project" value="UniProtKB-KW"/>
</dbReference>
<dbReference type="Gene3D" id="2.60.40.10">
    <property type="entry name" value="Immunoglobulins"/>
    <property type="match status" value="2"/>
</dbReference>
<dbReference type="InterPro" id="IPR013222">
    <property type="entry name" value="Glyco_hyd_98_carb-bd"/>
</dbReference>
<sequence>MPARPHRPSRRSGTEYRAARGGVRSAVAAITAGAVIAAGIAFGSAPAAAAEASLLVNGGFELGAAPWVFAGGAGIATNNPHSGSALAYLDDGDANSISQDLAVPTDGEYRAEAWVATGGAGGVFGLRDANGVIASLDLPSAAGYRLYSLPGVDLPAGADVQVFFTGGTEWTNIDDVNMTRDIRVVDAFAIAGQQGPTSIDAEAGTISLQVPYDRDLTSLAATVELADGARMLPDPSAPRDYREPVEFTVRDRDGAETRWTVTVVREPKGIVIQSADQALTDAFNWSKWRARQHVQTGKSGPINVNGDTPGPTRVDYIPSYWAGYAHRTAFYSRDFVHQASGAHLLGLEAENKSMLTAFAATANASRKWYPLWALNFDGSPYTIDYKSDENFVREVPAVFELVEEAAEQYRWTGDADYLDDPVLWQYYSKAVTDFVALHDARIPNGVAEGTGRGIFAGAASYDERPGVEAIEAGDGIASQYAAYRAFASMAGAKGEQALADEFTTKADELQRYFNEEWGVTDAQAEYVRARNGEGEPVLGFGREPSAFEAIKKLIDPDAKRSYEFLPYLDRMFAEDRPENIEALTYVPDALFEYGRDAEAYAWMQDIVSHLHEPHVVSQQGVNGDYPETSFTLVSQTVEGLAGVDPNAPEHAVAVESHLPEALPWLELDHVAVGEHRFGVRHEGRTSTVVTHEEGPQPLTTTVRFDGGWKWIVVDGEKTKPELRHLNGRAVSELTVDLPVGASVEFRAQGALREQQHGDTILTHPAEFGLAAPADEAVRVATTPKLDWQRSGNADEYRVVVARDRALTEVVADRTVRGTSVRLKQELQPGLRYFWSVTAVNSATGQRLAASETRSFRTKPTAAPAAPAGVEAYRSGDKVVVLWEPAEDAVSSVVWRAPAGSDDFVELASGVAGSSFVDTDASGGPYRYRVAAANELGTGQATTVDEVTSPDEVVSYLSDREWISATTGWGTIGRDRSVSGGTLRIEGQSFAKGLGAHANSEIVFALAPTDASFSAMVGVDDASSAQSPASIVFQVLADGVVVYDSGVMRATSPVQAIELDVLGVRELTLRASDADGSNNSDHADWGDARIRSLG</sequence>
<organism evidence="4 5">
    <name type="scientific">Agromyces cerinus subsp. cerinus</name>
    <dbReference type="NCBI Taxonomy" id="232089"/>
    <lineage>
        <taxon>Bacteria</taxon>
        <taxon>Bacillati</taxon>
        <taxon>Actinomycetota</taxon>
        <taxon>Actinomycetes</taxon>
        <taxon>Micrococcales</taxon>
        <taxon>Microbacteriaceae</taxon>
        <taxon>Agromyces</taxon>
    </lineage>
</organism>
<dbReference type="STRING" id="232089.SAMN05443544_1564"/>
<protein>
    <submittedName>
        <fullName evidence="4">NPCBM/NEW2 domain-containing protein</fullName>
    </submittedName>
</protein>
<accession>A0A1N6EXY8</accession>
<proteinExistence type="predicted"/>
<dbReference type="Pfam" id="PF08305">
    <property type="entry name" value="NPCBM"/>
    <property type="match status" value="1"/>
</dbReference>
<keyword evidence="1" id="KW-0378">Hydrolase</keyword>
<evidence type="ECO:0000256" key="1">
    <source>
        <dbReference type="ARBA" id="ARBA00023295"/>
    </source>
</evidence>